<comment type="caution">
    <text evidence="1">The sequence shown here is derived from an EMBL/GenBank/DDBJ whole genome shotgun (WGS) entry which is preliminary data.</text>
</comment>
<evidence type="ECO:0000313" key="2">
    <source>
        <dbReference type="Proteomes" id="UP001054945"/>
    </source>
</evidence>
<dbReference type="Proteomes" id="UP001054945">
    <property type="component" value="Unassembled WGS sequence"/>
</dbReference>
<accession>A0AAV4TCR2</accession>
<sequence>MTLHWMAWEGDSWNLLVHQSKRPIQNPYRSLNQRCHFSGSEACLSIAGPVHPAPCPGTTGEGTIGICLSTNQSGPIRNPYRSLNQRCHFSGSEACLSIAGPVHPNHCPGTTVIVPPISVLMPSLYSGQSKDLYRPARS</sequence>
<dbReference type="AlphaFoldDB" id="A0AAV4TCR2"/>
<keyword evidence="2" id="KW-1185">Reference proteome</keyword>
<evidence type="ECO:0000313" key="1">
    <source>
        <dbReference type="EMBL" id="GIY43484.1"/>
    </source>
</evidence>
<dbReference type="EMBL" id="BPLR01010982">
    <property type="protein sequence ID" value="GIY43484.1"/>
    <property type="molecule type" value="Genomic_DNA"/>
</dbReference>
<protein>
    <submittedName>
        <fullName evidence="1">Uncharacterized protein</fullName>
    </submittedName>
</protein>
<reference evidence="1 2" key="1">
    <citation type="submission" date="2021-06" db="EMBL/GenBank/DDBJ databases">
        <title>Caerostris extrusa draft genome.</title>
        <authorList>
            <person name="Kono N."/>
            <person name="Arakawa K."/>
        </authorList>
    </citation>
    <scope>NUCLEOTIDE SEQUENCE [LARGE SCALE GENOMIC DNA]</scope>
</reference>
<gene>
    <name evidence="1" type="ORF">CEXT_345931</name>
</gene>
<organism evidence="1 2">
    <name type="scientific">Caerostris extrusa</name>
    <name type="common">Bark spider</name>
    <name type="synonym">Caerostris bankana</name>
    <dbReference type="NCBI Taxonomy" id="172846"/>
    <lineage>
        <taxon>Eukaryota</taxon>
        <taxon>Metazoa</taxon>
        <taxon>Ecdysozoa</taxon>
        <taxon>Arthropoda</taxon>
        <taxon>Chelicerata</taxon>
        <taxon>Arachnida</taxon>
        <taxon>Araneae</taxon>
        <taxon>Araneomorphae</taxon>
        <taxon>Entelegynae</taxon>
        <taxon>Araneoidea</taxon>
        <taxon>Araneidae</taxon>
        <taxon>Caerostris</taxon>
    </lineage>
</organism>
<proteinExistence type="predicted"/>
<name>A0AAV4TCR2_CAEEX</name>